<dbReference type="OrthoDB" id="6255742at2759"/>
<evidence type="ECO:0000313" key="1">
    <source>
        <dbReference type="EMBL" id="KER19576.1"/>
    </source>
</evidence>
<evidence type="ECO:0000313" key="2">
    <source>
        <dbReference type="Proteomes" id="UP000054324"/>
    </source>
</evidence>
<name>A0A074YXQ2_OPIVI</name>
<dbReference type="Proteomes" id="UP000054324">
    <property type="component" value="Unassembled WGS sequence"/>
</dbReference>
<organism evidence="1 2">
    <name type="scientific">Opisthorchis viverrini</name>
    <name type="common">Southeast Asian liver fluke</name>
    <dbReference type="NCBI Taxonomy" id="6198"/>
    <lineage>
        <taxon>Eukaryota</taxon>
        <taxon>Metazoa</taxon>
        <taxon>Spiralia</taxon>
        <taxon>Lophotrochozoa</taxon>
        <taxon>Platyhelminthes</taxon>
        <taxon>Trematoda</taxon>
        <taxon>Digenea</taxon>
        <taxon>Opisthorchiida</taxon>
        <taxon>Opisthorchiata</taxon>
        <taxon>Opisthorchiidae</taxon>
        <taxon>Opisthorchis</taxon>
    </lineage>
</organism>
<dbReference type="RefSeq" id="XP_009176682.1">
    <property type="nucleotide sequence ID" value="XM_009178418.1"/>
</dbReference>
<dbReference type="KEGG" id="ovi:T265_11698"/>
<proteinExistence type="predicted"/>
<dbReference type="GeneID" id="20325866"/>
<dbReference type="EMBL" id="KL597176">
    <property type="protein sequence ID" value="KER19576.1"/>
    <property type="molecule type" value="Genomic_DNA"/>
</dbReference>
<keyword evidence="2" id="KW-1185">Reference proteome</keyword>
<dbReference type="AlphaFoldDB" id="A0A074YXQ2"/>
<gene>
    <name evidence="1" type="ORF">T265_11698</name>
</gene>
<protein>
    <submittedName>
        <fullName evidence="1">Uncharacterized protein</fullName>
    </submittedName>
</protein>
<sequence length="235" mass="27808">MMRYLKSCCYVFTFRNVKETFHDIVMVNGMCKRDELICFEAVLDQFETHCFTMQQAMESPPLELFQSQYDVLMHWNDVEIAADFRTCESKRKLSKSFRTHTDIRQLCPLSAFLFKFVIDETGRRTQEVLRKPDCQIFSVYLEYAIHTISIFEEVKTQVLLDELITVFLSIVMHFERTTSKDMILGMQLLKKTPTIKRKAFEIKQRFTYLGRCIDSSCRVTHEVNPKLRRARSAFA</sequence>
<reference evidence="1 2" key="1">
    <citation type="submission" date="2013-11" db="EMBL/GenBank/DDBJ databases">
        <title>Opisthorchis viverrini - life in the bile duct.</title>
        <authorList>
            <person name="Young N.D."/>
            <person name="Nagarajan N."/>
            <person name="Lin S.J."/>
            <person name="Korhonen P.K."/>
            <person name="Jex A.R."/>
            <person name="Hall R.S."/>
            <person name="Safavi-Hemami H."/>
            <person name="Kaewkong W."/>
            <person name="Bertrand D."/>
            <person name="Gao S."/>
            <person name="Seet Q."/>
            <person name="Wongkham S."/>
            <person name="Teh B.T."/>
            <person name="Wongkham C."/>
            <person name="Intapan P.M."/>
            <person name="Maleewong W."/>
            <person name="Yang X."/>
            <person name="Hu M."/>
            <person name="Wang Z."/>
            <person name="Hofmann A."/>
            <person name="Sternberg P.W."/>
            <person name="Tan P."/>
            <person name="Wang J."/>
            <person name="Gasser R.B."/>
        </authorList>
    </citation>
    <scope>NUCLEOTIDE SEQUENCE [LARGE SCALE GENOMIC DNA]</scope>
</reference>
<accession>A0A074YXQ2</accession>
<dbReference type="CTD" id="20325866"/>